<dbReference type="Proteomes" id="UP001297540">
    <property type="component" value="Chromosome"/>
</dbReference>
<evidence type="ECO:0000313" key="17">
    <source>
        <dbReference type="Proteomes" id="UP000644192"/>
    </source>
</evidence>
<comment type="subcellular location">
    <subcellularLocation>
        <location evidence="7">Periplasm</location>
    </subcellularLocation>
</comment>
<feature type="disulfide bond" evidence="7">
    <location>
        <begin position="65"/>
        <end position="102"/>
    </location>
</feature>
<evidence type="ECO:0000256" key="6">
    <source>
        <dbReference type="ARBA" id="ARBA00023157"/>
    </source>
</evidence>
<dbReference type="InterPro" id="IPR027438">
    <property type="entry name" value="Ecotin_C"/>
</dbReference>
<reference evidence="12 16" key="5">
    <citation type="submission" date="2017-08" db="EMBL/GenBank/DDBJ databases">
        <authorList>
            <person name="Feschi L."/>
            <person name="Jeukens J."/>
            <person name="Emond-Rheault J.-G."/>
            <person name="Kukavica-Ibrulj I."/>
            <person name="Boyle B."/>
            <person name="Levesque R.C."/>
        </authorList>
    </citation>
    <scope>NUCLEOTIDE SEQUENCE [LARGE SCALE GENOMIC DNA]</scope>
    <source>
        <strain evidence="12 16">PA-W36</strain>
    </source>
</reference>
<evidence type="ECO:0000256" key="1">
    <source>
        <dbReference type="ARBA" id="ARBA00010558"/>
    </source>
</evidence>
<evidence type="ECO:0000256" key="5">
    <source>
        <dbReference type="ARBA" id="ARBA00022900"/>
    </source>
</evidence>
<evidence type="ECO:0000256" key="3">
    <source>
        <dbReference type="ARBA" id="ARBA00022729"/>
    </source>
</evidence>
<keyword evidence="3 7" id="KW-0732">Signal</keyword>
<reference evidence="13" key="8">
    <citation type="submission" date="2023-06" db="EMBL/GenBank/DDBJ databases">
        <authorList>
            <consortium name="Clinical and Environmental Microbiology Branch: Whole genome sequencing antimicrobial resistance pathogens in the healthcare setting"/>
        </authorList>
    </citation>
    <scope>NUCLEOTIDE SEQUENCE</scope>
    <source>
        <strain evidence="13">2021CK-01020</strain>
    </source>
</reference>
<evidence type="ECO:0000313" key="10">
    <source>
        <dbReference type="EMBL" id="MZZ13043.1"/>
    </source>
</evidence>
<reference evidence="8" key="3">
    <citation type="submission" date="2015-08" db="EMBL/GenBank/DDBJ databases">
        <title>Pseudomonas aeruginosa strain CCBH4851 chromosome region.</title>
        <authorList>
            <person name="Silveira M.C."/>
            <person name="Carvalho-Assef A.P.D."/>
            <person name="Albano R.M."/>
        </authorList>
    </citation>
    <scope>NUCLEOTIDE SEQUENCE</scope>
    <source>
        <strain evidence="8">CCBH4851</strain>
    </source>
</reference>
<dbReference type="Proteomes" id="UP000045039">
    <property type="component" value="Unassembled WGS sequence"/>
</dbReference>
<dbReference type="Gene3D" id="4.10.1230.10">
    <property type="entry name" value="Ecotin, trypsin inhibitor"/>
    <property type="match status" value="1"/>
</dbReference>
<dbReference type="NCBIfam" id="NF002987">
    <property type="entry name" value="PRK03719.1"/>
    <property type="match status" value="1"/>
</dbReference>
<evidence type="ECO:0000313" key="16">
    <source>
        <dbReference type="Proteomes" id="UP000284767"/>
    </source>
</evidence>
<dbReference type="GO" id="GO:0042597">
    <property type="term" value="C:periplasmic space"/>
    <property type="evidence" value="ECO:0007669"/>
    <property type="project" value="UniProtKB-SubCell"/>
</dbReference>
<dbReference type="Proteomes" id="UP000644192">
    <property type="component" value="Unassembled WGS sequence"/>
</dbReference>
<accession>A0A1S1BYG9</accession>
<dbReference type="HAMAP" id="MF_00706">
    <property type="entry name" value="Ecotin"/>
    <property type="match status" value="1"/>
</dbReference>
<feature type="chain" id="PRO_5015204627" description="Ecotin" evidence="7">
    <location>
        <begin position="20"/>
        <end position="156"/>
    </location>
</feature>
<dbReference type="EMBL" id="KT454971">
    <property type="protein sequence ID" value="ALI59335.1"/>
    <property type="molecule type" value="Genomic_DNA"/>
</dbReference>
<comment type="function">
    <text evidence="7">General inhibitor of family S1 serine proteases.</text>
</comment>
<gene>
    <name evidence="7 10" type="primary">eco</name>
    <name evidence="11" type="ORF">CAZ10_06055</name>
    <name evidence="8" type="ORF">CCBH4851_00636</name>
    <name evidence="10" type="ORF">GUL26_12375</name>
    <name evidence="12" type="ORF">IPC1295_01090</name>
    <name evidence="13" type="ORF">L4V69_15420</name>
    <name evidence="9" type="ORF">PAERUG_P19_London_7_VIM_2_05_10_03221</name>
</gene>
<dbReference type="EMBL" id="NFFZ01000002">
    <property type="protein sequence ID" value="OTI65325.1"/>
    <property type="molecule type" value="Genomic_DNA"/>
</dbReference>
<accession>A0A0D7MKN0</accession>
<evidence type="ECO:0000313" key="11">
    <source>
        <dbReference type="EMBL" id="OTI65325.1"/>
    </source>
</evidence>
<reference evidence="10" key="7">
    <citation type="submission" date="2020-01" db="EMBL/GenBank/DDBJ databases">
        <title>Bacteria Cultured from War Wounds Associated with the Conflict in Eastern Ukraine.</title>
        <authorList>
            <person name="Snesrud E."/>
            <person name="Galac M.R."/>
            <person name="Mc Gann P."/>
            <person name="Valentine K."/>
            <person name="Viacheslav K."/>
        </authorList>
    </citation>
    <scope>NUCLEOTIDE SEQUENCE</scope>
    <source>
        <strain evidence="10">VNMU148</strain>
    </source>
</reference>
<evidence type="ECO:0000256" key="4">
    <source>
        <dbReference type="ARBA" id="ARBA00022764"/>
    </source>
</evidence>
<organism evidence="10 17">
    <name type="scientific">Pseudomonas aeruginosa</name>
    <dbReference type="NCBI Taxonomy" id="287"/>
    <lineage>
        <taxon>Bacteria</taxon>
        <taxon>Pseudomonadati</taxon>
        <taxon>Pseudomonadota</taxon>
        <taxon>Gammaproteobacteria</taxon>
        <taxon>Pseudomonadales</taxon>
        <taxon>Pseudomonadaceae</taxon>
        <taxon>Pseudomonas</taxon>
    </lineage>
</organism>
<dbReference type="Proteomes" id="UP000284767">
    <property type="component" value="Unassembled WGS sequence"/>
</dbReference>
<dbReference type="AlphaFoldDB" id="A0A0D7MKN0"/>
<reference evidence="11 15" key="4">
    <citation type="submission" date="2017-05" db="EMBL/GenBank/DDBJ databases">
        <authorList>
            <person name="Song R."/>
            <person name="Chenine A.L."/>
            <person name="Ruprecht R.M."/>
        </authorList>
    </citation>
    <scope>NUCLEOTIDE SEQUENCE [LARGE SCALE GENOMIC DNA]</scope>
    <source>
        <strain evidence="11 15">S567_C10_BS</strain>
    </source>
</reference>
<keyword evidence="4 7" id="KW-0574">Periplasm</keyword>
<dbReference type="EMBL" id="NSNE01000001">
    <property type="protein sequence ID" value="RPM23129.1"/>
    <property type="molecule type" value="Genomic_DNA"/>
</dbReference>
<evidence type="ECO:0000313" key="15">
    <source>
        <dbReference type="Proteomes" id="UP000194857"/>
    </source>
</evidence>
<keyword evidence="2 7" id="KW-0646">Protease inhibitor</keyword>
<evidence type="ECO:0000256" key="7">
    <source>
        <dbReference type="HAMAP-Rule" id="MF_00706"/>
    </source>
</evidence>
<proteinExistence type="inferred from homology"/>
<reference evidence="12 16" key="6">
    <citation type="submission" date="2019-01" db="EMBL/GenBank/DDBJ databases">
        <title>The Pseudomonas aeruginosa pan-genome provides new insights on its population structure, horizontal gene transfer and pathogenicity.</title>
        <authorList>
            <person name="Freschi L."/>
            <person name="Vincent A.T."/>
            <person name="Jeukens J."/>
            <person name="Emond-Rheault J.-G."/>
            <person name="Kukavica-Ibrulj I."/>
            <person name="Dupont M.-J."/>
            <person name="Charette S.J."/>
            <person name="Boyle B."/>
            <person name="Levesque R.C."/>
        </authorList>
    </citation>
    <scope>NUCLEOTIDE SEQUENCE [LARGE SCALE GENOMIC DNA]</scope>
    <source>
        <strain evidence="12 16">PA-W36</strain>
    </source>
</reference>
<evidence type="ECO:0000313" key="8">
    <source>
        <dbReference type="EMBL" id="ALI59335.1"/>
    </source>
</evidence>
<dbReference type="Gene3D" id="2.60.40.550">
    <property type="entry name" value="Ecotin"/>
    <property type="match status" value="1"/>
</dbReference>
<dbReference type="EMBL" id="CVVU01000203">
    <property type="protein sequence ID" value="CRP03490.1"/>
    <property type="molecule type" value="Genomic_DNA"/>
</dbReference>
<reference evidence="14" key="2">
    <citation type="submission" date="2015-06" db="EMBL/GenBank/DDBJ databases">
        <authorList>
            <person name="Radhakrishnan Rajesh"/>
            <person name="Underwood Anthony"/>
            <person name="Al-Shahib Ali"/>
        </authorList>
    </citation>
    <scope>NUCLEOTIDE SEQUENCE [LARGE SCALE GENOMIC DNA]</scope>
    <source>
        <strain evidence="14">P19_London_7_VIM_2_05_10</strain>
    </source>
</reference>
<keyword evidence="5 7" id="KW-0722">Serine protease inhibitor</keyword>
<evidence type="ECO:0000313" key="14">
    <source>
        <dbReference type="Proteomes" id="UP000045039"/>
    </source>
</evidence>
<sequence length="156" mass="17281" precursor="true">MKALLIAAGVAALSSTAMAAKLDEKVPYPKADAGFTRQVIHLPKQDAEDAFKVEIIAGKTLEADCNQQRLGGELEEHTLEGWGYSYYRLDKVSGPMSTMMACPGQKKEQRFIPVVGEGFLLRYNSKLPIVVYAPKDVEVRYRIWSASEKVEKAVSE</sequence>
<evidence type="ECO:0000313" key="12">
    <source>
        <dbReference type="EMBL" id="RPM23129.1"/>
    </source>
</evidence>
<dbReference type="InterPro" id="IPR005658">
    <property type="entry name" value="Prot_inh_ecotin"/>
</dbReference>
<comment type="similarity">
    <text evidence="1 7">Belongs to the protease inhibitor I11 (ecotin) family.</text>
</comment>
<evidence type="ECO:0000313" key="9">
    <source>
        <dbReference type="EMBL" id="CRP03490.1"/>
    </source>
</evidence>
<keyword evidence="6 7" id="KW-1015">Disulfide bond</keyword>
<dbReference type="CDD" id="cd00242">
    <property type="entry name" value="Ecotin"/>
    <property type="match status" value="1"/>
</dbReference>
<evidence type="ECO:0000313" key="13">
    <source>
        <dbReference type="EMBL" id="WOS80484.1"/>
    </source>
</evidence>
<dbReference type="PANTHER" id="PTHR35890">
    <property type="match status" value="1"/>
</dbReference>
<dbReference type="Proteomes" id="UP000194857">
    <property type="component" value="Unassembled WGS sequence"/>
</dbReference>
<dbReference type="EMBL" id="WXZT01000006">
    <property type="protein sequence ID" value="MZZ13043.1"/>
    <property type="molecule type" value="Genomic_DNA"/>
</dbReference>
<name>A0A0D7MKN0_PSEAI</name>
<dbReference type="EMBL" id="CP136986">
    <property type="protein sequence ID" value="WOS80484.1"/>
    <property type="molecule type" value="Genomic_DNA"/>
</dbReference>
<reference evidence="9" key="1">
    <citation type="submission" date="2015-06" db="EMBL/GenBank/DDBJ databases">
        <authorList>
            <person name="Radhakrishnan R."/>
            <person name="Underwood A."/>
            <person name="Al-Shahib A."/>
        </authorList>
    </citation>
    <scope>NUCLEOTIDE SEQUENCE</scope>
    <source>
        <strain evidence="9">P19_London_7_VIM_2_05_10</strain>
    </source>
</reference>
<dbReference type="RefSeq" id="WP_003090808.1">
    <property type="nucleotide sequence ID" value="NZ_AP014622.1"/>
</dbReference>
<dbReference type="PATRIC" id="fig|287.1479.peg.287"/>
<evidence type="ECO:0000256" key="2">
    <source>
        <dbReference type="ARBA" id="ARBA00022690"/>
    </source>
</evidence>
<dbReference type="GO" id="GO:0004867">
    <property type="term" value="F:serine-type endopeptidase inhibitor activity"/>
    <property type="evidence" value="ECO:0007669"/>
    <property type="project" value="UniProtKB-UniRule"/>
</dbReference>
<dbReference type="InterPro" id="IPR023084">
    <property type="entry name" value="Prot_inh_ecotin_gammaproteobac"/>
</dbReference>
<dbReference type="SUPFAM" id="SSF49772">
    <property type="entry name" value="Ecotin, trypsin inhibitor"/>
    <property type="match status" value="1"/>
</dbReference>
<dbReference type="PIRSF" id="PIRSF006865">
    <property type="entry name" value="Prot_inh_ecotin"/>
    <property type="match status" value="1"/>
</dbReference>
<protein>
    <recommendedName>
        <fullName evidence="7">Ecotin</fullName>
    </recommendedName>
</protein>
<dbReference type="KEGG" id="paeb:NCGM1900_3666"/>
<dbReference type="InterPro" id="IPR036198">
    <property type="entry name" value="Ecotin_sf"/>
</dbReference>
<dbReference type="SMR" id="A0A0D7MKN0"/>
<feature type="site" description="Reactive bond" evidence="7">
    <location>
        <begin position="99"/>
        <end position="100"/>
    </location>
</feature>
<comment type="subunit">
    <text evidence="7">Homodimer.</text>
</comment>
<dbReference type="PANTHER" id="PTHR35890:SF3">
    <property type="entry name" value="ECOTIN"/>
    <property type="match status" value="1"/>
</dbReference>
<reference evidence="13" key="9">
    <citation type="submission" date="2023-10" db="EMBL/GenBank/DDBJ databases">
        <title>Pathogen: clinical or host-associated sample.</title>
        <authorList>
            <person name="Hergert J."/>
            <person name="Casey R."/>
            <person name="Wagner J."/>
            <person name="Young E.L."/>
            <person name="Oakeson K.F."/>
        </authorList>
    </citation>
    <scope>NUCLEOTIDE SEQUENCE</scope>
    <source>
        <strain evidence="13">2021CK-01020</strain>
    </source>
</reference>
<feature type="signal peptide" evidence="7">
    <location>
        <begin position="1"/>
        <end position="19"/>
    </location>
</feature>
<dbReference type="Pfam" id="PF03974">
    <property type="entry name" value="Ecotin"/>
    <property type="match status" value="1"/>
</dbReference>